<dbReference type="SMART" id="SM00878">
    <property type="entry name" value="Biotin_carb_C"/>
    <property type="match status" value="1"/>
</dbReference>
<accession>A0A7C9VSZ8</accession>
<dbReference type="RefSeq" id="WP_166052389.1">
    <property type="nucleotide sequence ID" value="NZ_JAAMPJ010000010.1"/>
</dbReference>
<dbReference type="GO" id="GO:0006633">
    <property type="term" value="P:fatty acid biosynthetic process"/>
    <property type="evidence" value="ECO:0007669"/>
    <property type="project" value="UniProtKB-KW"/>
</dbReference>
<evidence type="ECO:0000256" key="6">
    <source>
        <dbReference type="ARBA" id="ARBA00022723"/>
    </source>
</evidence>
<dbReference type="EMBL" id="JAAMPJ010000010">
    <property type="protein sequence ID" value="NGY63734.1"/>
    <property type="molecule type" value="Genomic_DNA"/>
</dbReference>
<keyword evidence="7 12" id="KW-0547">Nucleotide-binding</keyword>
<dbReference type="PROSITE" id="PS50975">
    <property type="entry name" value="ATP_GRASP"/>
    <property type="match status" value="1"/>
</dbReference>
<feature type="domain" description="ATP-grasp" evidence="14">
    <location>
        <begin position="120"/>
        <end position="317"/>
    </location>
</feature>
<evidence type="ECO:0000256" key="11">
    <source>
        <dbReference type="ARBA" id="ARBA00048600"/>
    </source>
</evidence>
<dbReference type="InterPro" id="IPR011761">
    <property type="entry name" value="ATP-grasp"/>
</dbReference>
<keyword evidence="5 13" id="KW-0436">Ligase</keyword>
<dbReference type="InterPro" id="IPR005481">
    <property type="entry name" value="BC-like_N"/>
</dbReference>
<dbReference type="SUPFAM" id="SSF52440">
    <property type="entry name" value="PreATP-grasp domain"/>
    <property type="match status" value="1"/>
</dbReference>
<evidence type="ECO:0000313" key="17">
    <source>
        <dbReference type="Proteomes" id="UP000481360"/>
    </source>
</evidence>
<evidence type="ECO:0000256" key="5">
    <source>
        <dbReference type="ARBA" id="ARBA00022598"/>
    </source>
</evidence>
<sequence>MFGKVLVANRGEIAVRVIRACRELGVRTVAIYSTADESSMAVRLADEAVHVGGSPAKQSYLNIPNIIGAAVKTGADAVHPGYGFLSEDPYFAEICADHGITFIGPPPQVMEALGDKATARRLMTDAGLPLLPGTLSAPASVEEAVEAAADVGFPLLLKASAGGGGRGITIVPSESELPDAVRATRAEAQTLFNDPSVYLERYLSPAKHIEVQVFCDDHGNAIHLGERDCSVQRRNQKLLEESPSPVVDEELRFQLGEAAVRGARAVGYRGAGTMEFLLDEDNRFWFMEMNARIQVEHPVTELVTSVDLVAEQLRVAAGEPLSVKQEDVVLRGHAVECRINAEDPERDFAPTPGVLEVCQPPGGPWVRFDSHCTPGYTVPPHYDSMIGKVIVWATDRSAALNRMDRALTELRVEGPGVHTTASFHRELVRHPVFRQGGVSTDFLRNHL</sequence>
<comment type="subunit">
    <text evidence="3 13">Acetyl-CoA carboxylase is a heterohexamer of biotin carboxyl carrier protein, biotin carboxylase and the two subunits of carboxyl transferase in a 2:2 complex.</text>
</comment>
<evidence type="ECO:0000256" key="8">
    <source>
        <dbReference type="ARBA" id="ARBA00022840"/>
    </source>
</evidence>
<dbReference type="InterPro" id="IPR011764">
    <property type="entry name" value="Biotin_carboxylation_dom"/>
</dbReference>
<organism evidence="16 17">
    <name type="scientific">Lentzea alba</name>
    <dbReference type="NCBI Taxonomy" id="2714351"/>
    <lineage>
        <taxon>Bacteria</taxon>
        <taxon>Bacillati</taxon>
        <taxon>Actinomycetota</taxon>
        <taxon>Actinomycetes</taxon>
        <taxon>Pseudonocardiales</taxon>
        <taxon>Pseudonocardiaceae</taxon>
        <taxon>Lentzea</taxon>
    </lineage>
</organism>
<dbReference type="SUPFAM" id="SSF56059">
    <property type="entry name" value="Glutathione synthetase ATP-binding domain-like"/>
    <property type="match status" value="1"/>
</dbReference>
<keyword evidence="8 12" id="KW-0067">ATP-binding</keyword>
<keyword evidence="13" id="KW-0443">Lipid metabolism</keyword>
<comment type="catalytic activity">
    <reaction evidence="11 13">
        <text>N(6)-biotinyl-L-lysyl-[protein] + hydrogencarbonate + ATP = N(6)-carboxybiotinyl-L-lysyl-[protein] + ADP + phosphate + H(+)</text>
        <dbReference type="Rhea" id="RHEA:13501"/>
        <dbReference type="Rhea" id="RHEA-COMP:10505"/>
        <dbReference type="Rhea" id="RHEA-COMP:10506"/>
        <dbReference type="ChEBI" id="CHEBI:15378"/>
        <dbReference type="ChEBI" id="CHEBI:17544"/>
        <dbReference type="ChEBI" id="CHEBI:30616"/>
        <dbReference type="ChEBI" id="CHEBI:43474"/>
        <dbReference type="ChEBI" id="CHEBI:83144"/>
        <dbReference type="ChEBI" id="CHEBI:83145"/>
        <dbReference type="ChEBI" id="CHEBI:456216"/>
        <dbReference type="EC" id="6.3.4.14"/>
    </reaction>
</comment>
<comment type="pathway">
    <text evidence="2 13">Lipid metabolism; malonyl-CoA biosynthesis; malonyl-CoA from acetyl-CoA: step 1/1.</text>
</comment>
<keyword evidence="9" id="KW-0460">Magnesium</keyword>
<evidence type="ECO:0000256" key="3">
    <source>
        <dbReference type="ARBA" id="ARBA00011750"/>
    </source>
</evidence>
<dbReference type="PANTHER" id="PTHR48095:SF2">
    <property type="entry name" value="BIOTIN CARBOXYLASE, CHLOROPLASTIC"/>
    <property type="match status" value="1"/>
</dbReference>
<dbReference type="InterPro" id="IPR051602">
    <property type="entry name" value="ACC_Biotin_Carboxylase"/>
</dbReference>
<evidence type="ECO:0000256" key="4">
    <source>
        <dbReference type="ARBA" id="ARBA00013263"/>
    </source>
</evidence>
<dbReference type="FunFam" id="3.40.50.20:FF:000010">
    <property type="entry name" value="Propionyl-CoA carboxylase subunit alpha"/>
    <property type="match status" value="1"/>
</dbReference>
<proteinExistence type="predicted"/>
<dbReference type="NCBIfam" id="NF006367">
    <property type="entry name" value="PRK08591.1"/>
    <property type="match status" value="1"/>
</dbReference>
<keyword evidence="17" id="KW-1185">Reference proteome</keyword>
<gene>
    <name evidence="16" type="primary">accC</name>
    <name evidence="16" type="ORF">G7043_32925</name>
</gene>
<dbReference type="UniPathway" id="UPA00655">
    <property type="reaction ID" value="UER00711"/>
</dbReference>
<dbReference type="InterPro" id="IPR005482">
    <property type="entry name" value="Biotin_COase_C"/>
</dbReference>
<comment type="caution">
    <text evidence="16">The sequence shown here is derived from an EMBL/GenBank/DDBJ whole genome shotgun (WGS) entry which is preliminary data.</text>
</comment>
<feature type="domain" description="Biotin carboxylation" evidence="15">
    <location>
        <begin position="1"/>
        <end position="447"/>
    </location>
</feature>
<dbReference type="GO" id="GO:0004075">
    <property type="term" value="F:biotin carboxylase activity"/>
    <property type="evidence" value="ECO:0007669"/>
    <property type="project" value="UniProtKB-EC"/>
</dbReference>
<evidence type="ECO:0000256" key="12">
    <source>
        <dbReference type="PROSITE-ProRule" id="PRU00409"/>
    </source>
</evidence>
<dbReference type="FunFam" id="3.30.1490.20:FF:000003">
    <property type="entry name" value="acetyl-CoA carboxylase isoform X1"/>
    <property type="match status" value="1"/>
</dbReference>
<dbReference type="Gene3D" id="3.30.470.20">
    <property type="entry name" value="ATP-grasp fold, B domain"/>
    <property type="match status" value="1"/>
</dbReference>
<keyword evidence="6" id="KW-0479">Metal-binding</keyword>
<evidence type="ECO:0000256" key="1">
    <source>
        <dbReference type="ARBA" id="ARBA00003761"/>
    </source>
</evidence>
<dbReference type="PROSITE" id="PS00867">
    <property type="entry name" value="CPSASE_2"/>
    <property type="match status" value="1"/>
</dbReference>
<dbReference type="GO" id="GO:2001295">
    <property type="term" value="P:malonyl-CoA biosynthetic process"/>
    <property type="evidence" value="ECO:0007669"/>
    <property type="project" value="UniProtKB-UniPathway"/>
</dbReference>
<dbReference type="PROSITE" id="PS00866">
    <property type="entry name" value="CPSASE_1"/>
    <property type="match status" value="1"/>
</dbReference>
<comment type="function">
    <text evidence="1 13">This protein is a component of the acetyl coenzyme A carboxylase complex; first, biotin carboxylase catalyzes the carboxylation of the carrier protein and then the transcarboxylase transfers the carboxyl group to form malonyl-CoA.</text>
</comment>
<dbReference type="GO" id="GO:0005524">
    <property type="term" value="F:ATP binding"/>
    <property type="evidence" value="ECO:0007669"/>
    <property type="project" value="UniProtKB-UniRule"/>
</dbReference>
<dbReference type="AlphaFoldDB" id="A0A7C9VSZ8"/>
<protein>
    <recommendedName>
        <fullName evidence="4 13">Biotin carboxylase</fullName>
        <ecNumber evidence="4 13">6.3.4.14</ecNumber>
    </recommendedName>
    <alternativeName>
        <fullName evidence="13">Acetyl-coenzyme A carboxylase biotin carboxylase subunit A</fullName>
    </alternativeName>
</protein>
<evidence type="ECO:0000259" key="15">
    <source>
        <dbReference type="PROSITE" id="PS50979"/>
    </source>
</evidence>
<dbReference type="Pfam" id="PF02785">
    <property type="entry name" value="Biotin_carb_C"/>
    <property type="match status" value="1"/>
</dbReference>
<dbReference type="EC" id="6.3.4.14" evidence="4 13"/>
<evidence type="ECO:0000256" key="13">
    <source>
        <dbReference type="RuleBase" id="RU365063"/>
    </source>
</evidence>
<dbReference type="InterPro" id="IPR016185">
    <property type="entry name" value="PreATP-grasp_dom_sf"/>
</dbReference>
<evidence type="ECO:0000313" key="16">
    <source>
        <dbReference type="EMBL" id="NGY63734.1"/>
    </source>
</evidence>
<evidence type="ECO:0000256" key="2">
    <source>
        <dbReference type="ARBA" id="ARBA00004956"/>
    </source>
</evidence>
<dbReference type="PANTHER" id="PTHR48095">
    <property type="entry name" value="PYRUVATE CARBOXYLASE SUBUNIT A"/>
    <property type="match status" value="1"/>
</dbReference>
<dbReference type="InterPro" id="IPR005479">
    <property type="entry name" value="CPAse_ATP-bd"/>
</dbReference>
<dbReference type="Pfam" id="PF00289">
    <property type="entry name" value="Biotin_carb_N"/>
    <property type="match status" value="1"/>
</dbReference>
<dbReference type="InterPro" id="IPR011054">
    <property type="entry name" value="Rudment_hybrid_motif"/>
</dbReference>
<keyword evidence="13" id="KW-0275">Fatty acid biosynthesis</keyword>
<dbReference type="GO" id="GO:0046872">
    <property type="term" value="F:metal ion binding"/>
    <property type="evidence" value="ECO:0007669"/>
    <property type="project" value="UniProtKB-KW"/>
</dbReference>
<dbReference type="SUPFAM" id="SSF51246">
    <property type="entry name" value="Rudiment single hybrid motif"/>
    <property type="match status" value="1"/>
</dbReference>
<keyword evidence="13" id="KW-0276">Fatty acid metabolism</keyword>
<evidence type="ECO:0000259" key="14">
    <source>
        <dbReference type="PROSITE" id="PS50975"/>
    </source>
</evidence>
<evidence type="ECO:0000256" key="7">
    <source>
        <dbReference type="ARBA" id="ARBA00022741"/>
    </source>
</evidence>
<evidence type="ECO:0000256" key="9">
    <source>
        <dbReference type="ARBA" id="ARBA00022842"/>
    </source>
</evidence>
<keyword evidence="10 13" id="KW-0092">Biotin</keyword>
<dbReference type="NCBIfam" id="TIGR00514">
    <property type="entry name" value="accC"/>
    <property type="match status" value="1"/>
</dbReference>
<name>A0A7C9VSZ8_9PSEU</name>
<reference evidence="16 17" key="1">
    <citation type="submission" date="2020-03" db="EMBL/GenBank/DDBJ databases">
        <title>Isolation and identification of active actinomycetes.</title>
        <authorList>
            <person name="Sun X."/>
        </authorList>
    </citation>
    <scope>NUCLEOTIDE SEQUENCE [LARGE SCALE GENOMIC DNA]</scope>
    <source>
        <strain evidence="16 17">NEAU-D13</strain>
    </source>
</reference>
<keyword evidence="13" id="KW-0444">Lipid biosynthesis</keyword>
<dbReference type="Pfam" id="PF02786">
    <property type="entry name" value="CPSase_L_D2"/>
    <property type="match status" value="1"/>
</dbReference>
<dbReference type="InterPro" id="IPR004549">
    <property type="entry name" value="Acetyl_CoA_COase_biotin_COase"/>
</dbReference>
<dbReference type="Proteomes" id="UP000481360">
    <property type="component" value="Unassembled WGS sequence"/>
</dbReference>
<evidence type="ECO:0000256" key="10">
    <source>
        <dbReference type="ARBA" id="ARBA00023267"/>
    </source>
</evidence>
<dbReference type="PROSITE" id="PS50979">
    <property type="entry name" value="BC"/>
    <property type="match status" value="1"/>
</dbReference>